<reference evidence="2" key="1">
    <citation type="submission" date="2017-02" db="EMBL/GenBank/DDBJ databases">
        <title>Delineation of Paenibacillus larvae strains originating from foulbrood outbreaks.</title>
        <authorList>
            <person name="Beims H."/>
            <person name="Bunk B."/>
            <person name="Sproeer C."/>
            <person name="Mohr K.I."/>
            <person name="Pradella S."/>
            <person name="Guenther G."/>
            <person name="Rohde M."/>
            <person name="von der Ohe W."/>
            <person name="Steinert M."/>
        </authorList>
    </citation>
    <scope>NUCLEOTIDE SEQUENCE [LARGE SCALE GENOMIC DNA]</scope>
    <source>
        <strain evidence="2">Eric_III</strain>
        <plasmid evidence="2">Plasmid unnamed2</plasmid>
    </source>
</reference>
<protein>
    <submittedName>
        <fullName evidence="1">Uncharacterized protein</fullName>
    </submittedName>
</protein>
<dbReference type="EMBL" id="CP019657">
    <property type="protein sequence ID" value="AVF28932.1"/>
    <property type="molecule type" value="Genomic_DNA"/>
</dbReference>
<evidence type="ECO:0000313" key="2">
    <source>
        <dbReference type="Proteomes" id="UP000239833"/>
    </source>
</evidence>
<evidence type="ECO:0000313" key="1">
    <source>
        <dbReference type="EMBL" id="AVF28932.1"/>
    </source>
</evidence>
<name>A0A2L1U7N4_9BACL</name>
<keyword evidence="1" id="KW-0614">Plasmid</keyword>
<organism evidence="1 2">
    <name type="scientific">Paenibacillus larvae subsp. larvae</name>
    <dbReference type="NCBI Taxonomy" id="147375"/>
    <lineage>
        <taxon>Bacteria</taxon>
        <taxon>Bacillati</taxon>
        <taxon>Bacillota</taxon>
        <taxon>Bacilli</taxon>
        <taxon>Bacillales</taxon>
        <taxon>Paenibacillaceae</taxon>
        <taxon>Paenibacillus</taxon>
    </lineage>
</organism>
<dbReference type="GeneID" id="64221087"/>
<sequence length="197" mass="22653">MRDENLLSIASKLSDFSSDLLILISEQDDKPLQLMSLYHMMENEGAGLQKTQGAISCLKMALLINVQRKDRRTSNVTLSEYGKRLMDISQSEDIQRMKPDPLLPDYALQQINLIMEPEGEEVLRILAKKGDCRLLDLYEHHFTHISKRVFYSRIAALEAALLIQSRSKRKRLYLTSNGSRFLKILSKSQKRRIVSVS</sequence>
<accession>A0A2L1U7N4</accession>
<proteinExistence type="predicted"/>
<dbReference type="RefSeq" id="WP_077997731.1">
    <property type="nucleotide sequence ID" value="NZ_CP019657.1"/>
</dbReference>
<dbReference type="AlphaFoldDB" id="A0A2L1U7N4"/>
<gene>
    <name evidence="1" type="ORF">ERICIII_04930</name>
</gene>
<dbReference type="Proteomes" id="UP000239833">
    <property type="component" value="Plasmid unnamed2"/>
</dbReference>
<geneLocation type="plasmid" evidence="1">
    <name>unnamed2</name>
</geneLocation>